<dbReference type="GO" id="GO:0004113">
    <property type="term" value="F:2',3'-cyclic-nucleotide 3'-phosphodiesterase activity"/>
    <property type="evidence" value="ECO:0007669"/>
    <property type="project" value="InterPro"/>
</dbReference>
<dbReference type="InterPro" id="IPR009097">
    <property type="entry name" value="Cyclic_Pdiesterase"/>
</dbReference>
<feature type="short sequence motif" description="HXTX 2" evidence="2">
    <location>
        <begin position="119"/>
        <end position="122"/>
    </location>
</feature>
<evidence type="ECO:0000313" key="3">
    <source>
        <dbReference type="EMBL" id="KKP61077.1"/>
    </source>
</evidence>
<dbReference type="NCBIfam" id="TIGR02258">
    <property type="entry name" value="2_5_ligase"/>
    <property type="match status" value="1"/>
</dbReference>
<comment type="caution">
    <text evidence="3">The sequence shown here is derived from an EMBL/GenBank/DDBJ whole genome shotgun (WGS) entry which is preliminary data.</text>
</comment>
<dbReference type="STRING" id="1618477.UR54_C0005G0009"/>
<feature type="active site" description="Proton acceptor" evidence="2">
    <location>
        <position position="119"/>
    </location>
</feature>
<dbReference type="PANTHER" id="PTHR35561">
    <property type="entry name" value="RNA 2',3'-CYCLIC PHOSPHODIESTERASE"/>
    <property type="match status" value="1"/>
</dbReference>
<reference evidence="3 4" key="1">
    <citation type="journal article" date="2015" name="Nature">
        <title>rRNA introns, odd ribosomes, and small enigmatic genomes across a large radiation of phyla.</title>
        <authorList>
            <person name="Brown C.T."/>
            <person name="Hug L.A."/>
            <person name="Thomas B.C."/>
            <person name="Sharon I."/>
            <person name="Castelle C.J."/>
            <person name="Singh A."/>
            <person name="Wilkins M.J."/>
            <person name="Williams K.H."/>
            <person name="Banfield J.F."/>
        </authorList>
    </citation>
    <scope>NUCLEOTIDE SEQUENCE [LARGE SCALE GENOMIC DNA]</scope>
</reference>
<gene>
    <name evidence="3" type="ORF">UR54_C0005G0009</name>
</gene>
<dbReference type="Pfam" id="PF13563">
    <property type="entry name" value="2_5_RNA_ligase2"/>
    <property type="match status" value="1"/>
</dbReference>
<comment type="function">
    <text evidence="2">Hydrolyzes RNA 2',3'-cyclic phosphodiester to an RNA 2'-phosphomonoester.</text>
</comment>
<evidence type="ECO:0000256" key="1">
    <source>
        <dbReference type="ARBA" id="ARBA00022801"/>
    </source>
</evidence>
<dbReference type="GO" id="GO:0008664">
    <property type="term" value="F:RNA 2',3'-cyclic 3'-phosphodiesterase activity"/>
    <property type="evidence" value="ECO:0007669"/>
    <property type="project" value="UniProtKB-EC"/>
</dbReference>
<dbReference type="SUPFAM" id="SSF55144">
    <property type="entry name" value="LigT-like"/>
    <property type="match status" value="1"/>
</dbReference>
<evidence type="ECO:0000256" key="2">
    <source>
        <dbReference type="HAMAP-Rule" id="MF_01940"/>
    </source>
</evidence>
<dbReference type="GO" id="GO:0016874">
    <property type="term" value="F:ligase activity"/>
    <property type="evidence" value="ECO:0007669"/>
    <property type="project" value="UniProtKB-KW"/>
</dbReference>
<keyword evidence="3" id="KW-0436">Ligase</keyword>
<dbReference type="InterPro" id="IPR004175">
    <property type="entry name" value="RNA_CPDase"/>
</dbReference>
<accession>A0A0G0E110</accession>
<proteinExistence type="inferred from homology"/>
<name>A0A0G0E110_9BACT</name>
<comment type="catalytic activity">
    <reaction evidence="2">
        <text>a 3'-end 2',3'-cyclophospho-ribonucleotide-RNA + H2O = a 3'-end 2'-phospho-ribonucleotide-RNA + H(+)</text>
        <dbReference type="Rhea" id="RHEA:11828"/>
        <dbReference type="Rhea" id="RHEA-COMP:10464"/>
        <dbReference type="Rhea" id="RHEA-COMP:17353"/>
        <dbReference type="ChEBI" id="CHEBI:15377"/>
        <dbReference type="ChEBI" id="CHEBI:15378"/>
        <dbReference type="ChEBI" id="CHEBI:83064"/>
        <dbReference type="ChEBI" id="CHEBI:173113"/>
        <dbReference type="EC" id="3.1.4.58"/>
    </reaction>
</comment>
<dbReference type="HAMAP" id="MF_01940">
    <property type="entry name" value="RNA_CPDase"/>
    <property type="match status" value="1"/>
</dbReference>
<organism evidence="3 4">
    <name type="scientific">Candidatus Roizmanbacteria bacterium GW2011_GWA2_34_18</name>
    <dbReference type="NCBI Taxonomy" id="1618477"/>
    <lineage>
        <taxon>Bacteria</taxon>
        <taxon>Candidatus Roizmaniibacteriota</taxon>
    </lineage>
</organism>
<keyword evidence="1 2" id="KW-0378">Hydrolase</keyword>
<dbReference type="PANTHER" id="PTHR35561:SF1">
    <property type="entry name" value="RNA 2',3'-CYCLIC PHOSPHODIESTERASE"/>
    <property type="match status" value="1"/>
</dbReference>
<feature type="short sequence motif" description="HXTX 1" evidence="2">
    <location>
        <begin position="40"/>
        <end position="43"/>
    </location>
</feature>
<dbReference type="EC" id="3.1.4.58" evidence="2"/>
<dbReference type="Gene3D" id="3.90.1140.10">
    <property type="entry name" value="Cyclic phosphodiesterase"/>
    <property type="match status" value="1"/>
</dbReference>
<sequence length="177" mass="21247">MRLFLAIELSDKIKKEIDDQLLEIKKTYPQFQWVSSDNYHITIHFFGEISDHKKIINKLEQVLYDKESFYFYSTSVDLFIHHKITINLDFRREKKIEKINDSIKEIFKISENSVRFIPHLTLARYKIPSKQQYFVLKKRLAKVIVDISFKINKLVLFESILSGSRSVYKKIHTFKLL</sequence>
<dbReference type="Proteomes" id="UP000034688">
    <property type="component" value="Unassembled WGS sequence"/>
</dbReference>
<dbReference type="EMBL" id="LBPP01000005">
    <property type="protein sequence ID" value="KKP61077.1"/>
    <property type="molecule type" value="Genomic_DNA"/>
</dbReference>
<dbReference type="AlphaFoldDB" id="A0A0G0E110"/>
<protein>
    <recommendedName>
        <fullName evidence="2">RNA 2',3'-cyclic phosphodiesterase</fullName>
        <shortName evidence="2">RNA 2',3'-CPDase</shortName>
        <ecNumber evidence="2">3.1.4.58</ecNumber>
    </recommendedName>
</protein>
<comment type="similarity">
    <text evidence="2">Belongs to the 2H phosphoesterase superfamily. ThpR family.</text>
</comment>
<evidence type="ECO:0000313" key="4">
    <source>
        <dbReference type="Proteomes" id="UP000034688"/>
    </source>
</evidence>
<feature type="active site" description="Proton donor" evidence="2">
    <location>
        <position position="40"/>
    </location>
</feature>